<proteinExistence type="predicted"/>
<dbReference type="InParanoid" id="A0A6P8YK50"/>
<evidence type="ECO:0000313" key="2">
    <source>
        <dbReference type="Proteomes" id="UP000515158"/>
    </source>
</evidence>
<dbReference type="Proteomes" id="UP000515158">
    <property type="component" value="Unplaced"/>
</dbReference>
<dbReference type="PANTHER" id="PTHR11012:SF30">
    <property type="entry name" value="PROTEIN KINASE-LIKE DOMAIN-CONTAINING"/>
    <property type="match status" value="1"/>
</dbReference>
<dbReference type="RefSeq" id="XP_034237405.1">
    <property type="nucleotide sequence ID" value="XM_034381514.1"/>
</dbReference>
<feature type="domain" description="CHK kinase-like" evidence="1">
    <location>
        <begin position="135"/>
        <end position="343"/>
    </location>
</feature>
<dbReference type="InterPro" id="IPR015897">
    <property type="entry name" value="CHK_kinase-like"/>
</dbReference>
<dbReference type="Pfam" id="PF02958">
    <property type="entry name" value="EcKL"/>
    <property type="match status" value="1"/>
</dbReference>
<dbReference type="AlphaFoldDB" id="A0A6P8YK50"/>
<dbReference type="KEGG" id="tpal:117642892"/>
<reference evidence="3" key="1">
    <citation type="submission" date="2025-08" db="UniProtKB">
        <authorList>
            <consortium name="RefSeq"/>
        </authorList>
    </citation>
    <scope>IDENTIFICATION</scope>
    <source>
        <tissue evidence="3">Total insect</tissue>
    </source>
</reference>
<evidence type="ECO:0000313" key="3">
    <source>
        <dbReference type="RefSeq" id="XP_034237405.1"/>
    </source>
</evidence>
<accession>A0A6P8YK50</accession>
<dbReference type="InterPro" id="IPR004119">
    <property type="entry name" value="EcKL"/>
</dbReference>
<dbReference type="SUPFAM" id="SSF56112">
    <property type="entry name" value="Protein kinase-like (PK-like)"/>
    <property type="match status" value="1"/>
</dbReference>
<dbReference type="OrthoDB" id="190089at2759"/>
<protein>
    <submittedName>
        <fullName evidence="3">Uncharacterized protein LOC117642892 isoform X1</fullName>
    </submittedName>
</protein>
<dbReference type="GeneID" id="117642892"/>
<organism evidence="3">
    <name type="scientific">Thrips palmi</name>
    <name type="common">Melon thrips</name>
    <dbReference type="NCBI Taxonomy" id="161013"/>
    <lineage>
        <taxon>Eukaryota</taxon>
        <taxon>Metazoa</taxon>
        <taxon>Ecdysozoa</taxon>
        <taxon>Arthropoda</taxon>
        <taxon>Hexapoda</taxon>
        <taxon>Insecta</taxon>
        <taxon>Pterygota</taxon>
        <taxon>Neoptera</taxon>
        <taxon>Paraneoptera</taxon>
        <taxon>Thysanoptera</taxon>
        <taxon>Terebrantia</taxon>
        <taxon>Thripoidea</taxon>
        <taxon>Thripidae</taxon>
        <taxon>Thrips</taxon>
    </lineage>
</organism>
<evidence type="ECO:0000259" key="1">
    <source>
        <dbReference type="SMART" id="SM00587"/>
    </source>
</evidence>
<dbReference type="InterPro" id="IPR011009">
    <property type="entry name" value="Kinase-like_dom_sf"/>
</dbReference>
<name>A0A6P8YK50_THRPL</name>
<gene>
    <name evidence="3" type="primary">LOC117642892</name>
</gene>
<dbReference type="SMART" id="SM00587">
    <property type="entry name" value="CHK"/>
    <property type="match status" value="1"/>
</dbReference>
<sequence>MSPSAAVTVPSTPLLDATELEAALCRALRCEPSALQSLHCGGQKEGGSAEGFTSKCGSMTVDAVVRGRAHKLHLFVKRADIKDMADGMDSFGREALFYLTVLPLLERSWRRRDIPGEPLRPDLGPAGYLGTDSVMVMEDLTRLGYRAADNWVQKGFDFSTVQQALRALARLHAAALLAQRLDGVDLAAAAPDLLKEHFFTRRPGTVGRRLFDCAADIVCDVLLPRLQPRLKVPQTKQELQRMRDLTRDLYPNLDMDKLRAEDASKVLVVSHGDAWPNNVLYKFDEQGRAEHAVMIDFQQARLAPPALDVAMYLHISSRQSFRDQHMDSLLRGYHDDLTRFTMERGLDMTKDYSWEVFLASMKQVTPLARAIAISYQHINSGNPDDMEAFFQDSEARERMLMESEARAVPVARWFDAEERYRQIMQEYVEDLLQLPRAEAAA</sequence>
<dbReference type="Gene3D" id="3.90.1200.10">
    <property type="match status" value="1"/>
</dbReference>
<dbReference type="PANTHER" id="PTHR11012">
    <property type="entry name" value="PROTEIN KINASE-LIKE DOMAIN-CONTAINING"/>
    <property type="match status" value="1"/>
</dbReference>
<keyword evidence="2" id="KW-1185">Reference proteome</keyword>